<protein>
    <submittedName>
        <fullName evidence="9">Putative ABC transport system permease protein</fullName>
    </submittedName>
</protein>
<comment type="caution">
    <text evidence="9">The sequence shown here is derived from an EMBL/GenBank/DDBJ whole genome shotgun (WGS) entry which is preliminary data.</text>
</comment>
<keyword evidence="4 6" id="KW-1133">Transmembrane helix</keyword>
<dbReference type="InterPro" id="IPR003838">
    <property type="entry name" value="ABC3_permease_C"/>
</dbReference>
<evidence type="ECO:0000256" key="3">
    <source>
        <dbReference type="ARBA" id="ARBA00022692"/>
    </source>
</evidence>
<dbReference type="RefSeq" id="WP_144570212.1">
    <property type="nucleotide sequence ID" value="NZ_VLKG01000001.1"/>
</dbReference>
<comment type="subcellular location">
    <subcellularLocation>
        <location evidence="1">Cell membrane</location>
        <topology evidence="1">Multi-pass membrane protein</topology>
    </subcellularLocation>
</comment>
<dbReference type="Proteomes" id="UP000319627">
    <property type="component" value="Unassembled WGS sequence"/>
</dbReference>
<dbReference type="InterPro" id="IPR051125">
    <property type="entry name" value="ABC-4/HrtB_transporter"/>
</dbReference>
<keyword evidence="10" id="KW-1185">Reference proteome</keyword>
<gene>
    <name evidence="9" type="ORF">LX59_00470</name>
</gene>
<dbReference type="Pfam" id="PF12704">
    <property type="entry name" value="MacB_PCD"/>
    <property type="match status" value="1"/>
</dbReference>
<evidence type="ECO:0000256" key="6">
    <source>
        <dbReference type="SAM" id="Phobius"/>
    </source>
</evidence>
<evidence type="ECO:0000313" key="9">
    <source>
        <dbReference type="EMBL" id="TWH77552.1"/>
    </source>
</evidence>
<evidence type="ECO:0000313" key="10">
    <source>
        <dbReference type="Proteomes" id="UP000319627"/>
    </source>
</evidence>
<dbReference type="InterPro" id="IPR025857">
    <property type="entry name" value="MacB_PCD"/>
</dbReference>
<accession>A0A562J351</accession>
<organism evidence="9 10">
    <name type="scientific">Azomonas agilis</name>
    <dbReference type="NCBI Taxonomy" id="116849"/>
    <lineage>
        <taxon>Bacteria</taxon>
        <taxon>Pseudomonadati</taxon>
        <taxon>Pseudomonadota</taxon>
        <taxon>Gammaproteobacteria</taxon>
        <taxon>Pseudomonadales</taxon>
        <taxon>Pseudomonadaceae</taxon>
        <taxon>Azomonas</taxon>
    </lineage>
</organism>
<proteinExistence type="predicted"/>
<reference evidence="9 10" key="1">
    <citation type="submission" date="2019-07" db="EMBL/GenBank/DDBJ databases">
        <title>Genomic Encyclopedia of Type Strains, Phase I: the one thousand microbial genomes (KMG-I) project.</title>
        <authorList>
            <person name="Kyrpides N."/>
        </authorList>
    </citation>
    <scope>NUCLEOTIDE SEQUENCE [LARGE SCALE GENOMIC DNA]</scope>
    <source>
        <strain evidence="9 10">DSM 375</strain>
    </source>
</reference>
<feature type="transmembrane region" description="Helical" evidence="6">
    <location>
        <begin position="290"/>
        <end position="314"/>
    </location>
</feature>
<evidence type="ECO:0000256" key="4">
    <source>
        <dbReference type="ARBA" id="ARBA00022989"/>
    </source>
</evidence>
<evidence type="ECO:0000256" key="5">
    <source>
        <dbReference type="ARBA" id="ARBA00023136"/>
    </source>
</evidence>
<feature type="domain" description="MacB-like periplasmic core" evidence="8">
    <location>
        <begin position="19"/>
        <end position="211"/>
    </location>
</feature>
<evidence type="ECO:0000256" key="2">
    <source>
        <dbReference type="ARBA" id="ARBA00022475"/>
    </source>
</evidence>
<feature type="transmembrane region" description="Helical" evidence="6">
    <location>
        <begin position="384"/>
        <end position="402"/>
    </location>
</feature>
<dbReference type="EMBL" id="VLKG01000001">
    <property type="protein sequence ID" value="TWH77552.1"/>
    <property type="molecule type" value="Genomic_DNA"/>
</dbReference>
<feature type="transmembrane region" description="Helical" evidence="6">
    <location>
        <begin position="335"/>
        <end position="364"/>
    </location>
</feature>
<name>A0A562J351_9GAMM</name>
<evidence type="ECO:0000256" key="1">
    <source>
        <dbReference type="ARBA" id="ARBA00004651"/>
    </source>
</evidence>
<dbReference type="OrthoDB" id="9784014at2"/>
<dbReference type="PANTHER" id="PTHR43738:SF2">
    <property type="entry name" value="ABC TRANSPORTER PERMEASE"/>
    <property type="match status" value="1"/>
</dbReference>
<dbReference type="GO" id="GO:0005886">
    <property type="term" value="C:plasma membrane"/>
    <property type="evidence" value="ECO:0007669"/>
    <property type="project" value="UniProtKB-SubCell"/>
</dbReference>
<keyword evidence="2" id="KW-1003">Cell membrane</keyword>
<keyword evidence="3 6" id="KW-0812">Transmembrane</keyword>
<sequence>MYLLRLAWASLLNRRFTALLTLCSIALSVALLLAVERVRVEARASFAGTVSGTDLVVGARSGSVNLLLYSVFRIGNATNNIRWESFQHYAQHPQVRWAIPLSLGDSHRGYRVLGTSEAYFEHYRYGQNQALELAEGRAFAEDPFEVVLGSEVAKSLNYRLDQSLVLAHGVATISLVQHEDKPFRVVGILKPTGTPVDRTLHVPLSGIEAMHIDWQGGMPSAAQRISADQARQLALTPKAITAFLLGLNSKIATFAVQRDINQYSGEPLLAILPGVALQELWGLMSTAEQALFLISLCVVFVGLLGMLTVILASLNERRREMAILRSVGARPWHIAGLLMFESLALAALGILAGCSLVSLGIWLAQDAVQAHYGLYLPLAWPSTYELILLGTVLSAAWLMGLIPAWRAYRQSLADGLSIHS</sequence>
<dbReference type="AlphaFoldDB" id="A0A562J351"/>
<dbReference type="PANTHER" id="PTHR43738">
    <property type="entry name" value="ABC TRANSPORTER, MEMBRANE PROTEIN"/>
    <property type="match status" value="1"/>
</dbReference>
<keyword evidence="5 6" id="KW-0472">Membrane</keyword>
<evidence type="ECO:0000259" key="8">
    <source>
        <dbReference type="Pfam" id="PF12704"/>
    </source>
</evidence>
<feature type="domain" description="ABC3 transporter permease C-terminal" evidence="7">
    <location>
        <begin position="293"/>
        <end position="411"/>
    </location>
</feature>
<dbReference type="Pfam" id="PF02687">
    <property type="entry name" value="FtsX"/>
    <property type="match status" value="1"/>
</dbReference>
<evidence type="ECO:0000259" key="7">
    <source>
        <dbReference type="Pfam" id="PF02687"/>
    </source>
</evidence>